<sequence length="59" mass="6720">MRPRENASEPPREQQETGIWAVCPYECGHRVDGRRIGADWAELAITAHVRLAHRQVPNS</sequence>
<accession>A0A4Q7KMJ7</accession>
<protein>
    <submittedName>
        <fullName evidence="1">Uncharacterized protein</fullName>
    </submittedName>
</protein>
<organism evidence="1 2">
    <name type="scientific">Herbihabitans rhizosphaerae</name>
    <dbReference type="NCBI Taxonomy" id="1872711"/>
    <lineage>
        <taxon>Bacteria</taxon>
        <taxon>Bacillati</taxon>
        <taxon>Actinomycetota</taxon>
        <taxon>Actinomycetes</taxon>
        <taxon>Pseudonocardiales</taxon>
        <taxon>Pseudonocardiaceae</taxon>
        <taxon>Herbihabitans</taxon>
    </lineage>
</organism>
<gene>
    <name evidence="1" type="ORF">EV193_10645</name>
</gene>
<keyword evidence="2" id="KW-1185">Reference proteome</keyword>
<reference evidence="1 2" key="1">
    <citation type="submission" date="2019-02" db="EMBL/GenBank/DDBJ databases">
        <title>Genomic Encyclopedia of Type Strains, Phase IV (KMG-IV): sequencing the most valuable type-strain genomes for metagenomic binning, comparative biology and taxonomic classification.</title>
        <authorList>
            <person name="Goeker M."/>
        </authorList>
    </citation>
    <scope>NUCLEOTIDE SEQUENCE [LARGE SCALE GENOMIC DNA]</scope>
    <source>
        <strain evidence="1 2">DSM 101727</strain>
    </source>
</reference>
<evidence type="ECO:0000313" key="2">
    <source>
        <dbReference type="Proteomes" id="UP000294257"/>
    </source>
</evidence>
<proteinExistence type="predicted"/>
<dbReference type="Proteomes" id="UP000294257">
    <property type="component" value="Unassembled WGS sequence"/>
</dbReference>
<dbReference type="EMBL" id="SGWQ01000006">
    <property type="protein sequence ID" value="RZS36811.1"/>
    <property type="molecule type" value="Genomic_DNA"/>
</dbReference>
<dbReference type="AlphaFoldDB" id="A0A4Q7KMJ7"/>
<comment type="caution">
    <text evidence="1">The sequence shown here is derived from an EMBL/GenBank/DDBJ whole genome shotgun (WGS) entry which is preliminary data.</text>
</comment>
<name>A0A4Q7KMJ7_9PSEU</name>
<evidence type="ECO:0000313" key="1">
    <source>
        <dbReference type="EMBL" id="RZS36811.1"/>
    </source>
</evidence>